<organism evidence="1 2">
    <name type="scientific">Jiella flava</name>
    <dbReference type="NCBI Taxonomy" id="2816857"/>
    <lineage>
        <taxon>Bacteria</taxon>
        <taxon>Pseudomonadati</taxon>
        <taxon>Pseudomonadota</taxon>
        <taxon>Alphaproteobacteria</taxon>
        <taxon>Hyphomicrobiales</taxon>
        <taxon>Aurantimonadaceae</taxon>
        <taxon>Jiella</taxon>
    </lineage>
</organism>
<evidence type="ECO:0000313" key="1">
    <source>
        <dbReference type="EMBL" id="MBO0661534.1"/>
    </source>
</evidence>
<accession>A0A939JUL5</accession>
<evidence type="ECO:0000313" key="2">
    <source>
        <dbReference type="Proteomes" id="UP000664122"/>
    </source>
</evidence>
<name>A0A939JUL5_9HYPH</name>
<keyword evidence="2" id="KW-1185">Reference proteome</keyword>
<protein>
    <submittedName>
        <fullName evidence="1">Uncharacterized protein</fullName>
    </submittedName>
</protein>
<comment type="caution">
    <text evidence="1">The sequence shown here is derived from an EMBL/GenBank/DDBJ whole genome shotgun (WGS) entry which is preliminary data.</text>
</comment>
<proteinExistence type="predicted"/>
<dbReference type="RefSeq" id="WP_207256192.1">
    <property type="nucleotide sequence ID" value="NZ_JAFMPP010000002.1"/>
</dbReference>
<dbReference type="Proteomes" id="UP000664122">
    <property type="component" value="Unassembled WGS sequence"/>
</dbReference>
<dbReference type="EMBL" id="JAFMPP010000002">
    <property type="protein sequence ID" value="MBO0661534.1"/>
    <property type="molecule type" value="Genomic_DNA"/>
</dbReference>
<reference evidence="1" key="1">
    <citation type="submission" date="2021-03" db="EMBL/GenBank/DDBJ databases">
        <title>Whole genome sequence of Jiella sp. CQZ9-1.</title>
        <authorList>
            <person name="Tuo L."/>
        </authorList>
    </citation>
    <scope>NUCLEOTIDE SEQUENCE</scope>
    <source>
        <strain evidence="1">CQZ9-1</strain>
    </source>
</reference>
<gene>
    <name evidence="1" type="ORF">J1C48_03000</name>
</gene>
<dbReference type="AlphaFoldDB" id="A0A939JUL5"/>
<sequence length="189" mass="19662">MTAALTLFSAGTAVAAQPSGMKLDASPFVAAAPGQNQDASPDLTPRGLDLGELDWAPIASRCAFVRMAGSADSNQQAIPEPGQSSSKANGYGRFVFVTMLADASGGAPPLERGYVMANGLVRELEKGKTAAGKTGTVMTVWRSAGEPRISVNLDLSGVEQVSGHAEYEGEMTVFWGDKKEAVPVRGRCN</sequence>